<comment type="caution">
    <text evidence="1">The sequence shown here is derived from an EMBL/GenBank/DDBJ whole genome shotgun (WGS) entry which is preliminary data.</text>
</comment>
<dbReference type="SUPFAM" id="SSF54928">
    <property type="entry name" value="RNA-binding domain, RBD"/>
    <property type="match status" value="1"/>
</dbReference>
<proteinExistence type="predicted"/>
<dbReference type="Gene3D" id="3.30.70.330">
    <property type="match status" value="1"/>
</dbReference>
<dbReference type="GO" id="GO:0003676">
    <property type="term" value="F:nucleic acid binding"/>
    <property type="evidence" value="ECO:0007669"/>
    <property type="project" value="InterPro"/>
</dbReference>
<gene>
    <name evidence="1" type="ORF">IFM89_024856</name>
</gene>
<sequence>MVWEFDEAHQRWLPVAELALPGDKGDQVYVVAWAPNIGREPRGFGFVPYVAPNDAAEVNYQMDGQVFHGREQTVVFAEETRKKPAEMRARER</sequence>
<evidence type="ECO:0000313" key="1">
    <source>
        <dbReference type="EMBL" id="KAF9602089.1"/>
    </source>
</evidence>
<dbReference type="InterPro" id="IPR012677">
    <property type="entry name" value="Nucleotide-bd_a/b_plait_sf"/>
</dbReference>
<accession>A0A835HPB9</accession>
<dbReference type="AlphaFoldDB" id="A0A835HPB9"/>
<reference evidence="1 2" key="1">
    <citation type="submission" date="2020-10" db="EMBL/GenBank/DDBJ databases">
        <title>The Coptis chinensis genome and diversification of protoberbering-type alkaloids.</title>
        <authorList>
            <person name="Wang B."/>
            <person name="Shu S."/>
            <person name="Song C."/>
            <person name="Liu Y."/>
        </authorList>
    </citation>
    <scope>NUCLEOTIDE SEQUENCE [LARGE SCALE GENOMIC DNA]</scope>
    <source>
        <strain evidence="1">HL-2020</strain>
        <tissue evidence="1">Leaf</tissue>
    </source>
</reference>
<organism evidence="1 2">
    <name type="scientific">Coptis chinensis</name>
    <dbReference type="NCBI Taxonomy" id="261450"/>
    <lineage>
        <taxon>Eukaryota</taxon>
        <taxon>Viridiplantae</taxon>
        <taxon>Streptophyta</taxon>
        <taxon>Embryophyta</taxon>
        <taxon>Tracheophyta</taxon>
        <taxon>Spermatophyta</taxon>
        <taxon>Magnoliopsida</taxon>
        <taxon>Ranunculales</taxon>
        <taxon>Ranunculaceae</taxon>
        <taxon>Coptidoideae</taxon>
        <taxon>Coptis</taxon>
    </lineage>
</organism>
<protein>
    <submittedName>
        <fullName evidence="1">Uncharacterized protein</fullName>
    </submittedName>
</protein>
<dbReference type="EMBL" id="JADFTS010000006">
    <property type="protein sequence ID" value="KAF9602089.1"/>
    <property type="molecule type" value="Genomic_DNA"/>
</dbReference>
<dbReference type="Proteomes" id="UP000631114">
    <property type="component" value="Unassembled WGS sequence"/>
</dbReference>
<keyword evidence="2" id="KW-1185">Reference proteome</keyword>
<evidence type="ECO:0000313" key="2">
    <source>
        <dbReference type="Proteomes" id="UP000631114"/>
    </source>
</evidence>
<dbReference type="InterPro" id="IPR035979">
    <property type="entry name" value="RBD_domain_sf"/>
</dbReference>
<name>A0A835HPB9_9MAGN</name>
<dbReference type="OrthoDB" id="439808at2759"/>